<accession>A0AAP5ID28</accession>
<evidence type="ECO:0000256" key="1">
    <source>
        <dbReference type="SAM" id="Phobius"/>
    </source>
</evidence>
<comment type="caution">
    <text evidence="2">The sequence shown here is derived from an EMBL/GenBank/DDBJ whole genome shotgun (WGS) entry which is preliminary data.</text>
</comment>
<dbReference type="AlphaFoldDB" id="A0AAP5ID28"/>
<keyword evidence="3" id="KW-1185">Reference proteome</keyword>
<keyword evidence="1" id="KW-0472">Membrane</keyword>
<sequence length="130" mass="14387">MTLRSIEDVNDENAPTPKADRYQHVANLGEFIVLFAVGLGCSFAALHSRSFEVVLGFGYAVAIAYLSLQFSDTPRASLFRMTALTLGVLLGFREIFLFFPMPIVHTVLTVAGGIFLCIRGVKWFRGYFAT</sequence>
<feature type="transmembrane region" description="Helical" evidence="1">
    <location>
        <begin position="25"/>
        <end position="46"/>
    </location>
</feature>
<feature type="transmembrane region" description="Helical" evidence="1">
    <location>
        <begin position="95"/>
        <end position="118"/>
    </location>
</feature>
<protein>
    <submittedName>
        <fullName evidence="2">Uncharacterized protein</fullName>
    </submittedName>
</protein>
<dbReference type="RefSeq" id="WP_208344517.1">
    <property type="nucleotide sequence ID" value="NZ_CAWQFN010000510.1"/>
</dbReference>
<keyword evidence="1" id="KW-1133">Transmembrane helix</keyword>
<evidence type="ECO:0000313" key="3">
    <source>
        <dbReference type="Proteomes" id="UP000667802"/>
    </source>
</evidence>
<feature type="transmembrane region" description="Helical" evidence="1">
    <location>
        <begin position="53"/>
        <end position="71"/>
    </location>
</feature>
<reference evidence="3" key="1">
    <citation type="journal article" date="2021" name="Science">
        <title>Hunting the eagle killer: A cyanobacterial neurotoxin causes vacuolar myelinopathy.</title>
        <authorList>
            <person name="Breinlinger S."/>
            <person name="Phillips T.J."/>
            <person name="Haram B.N."/>
            <person name="Mares J."/>
            <person name="Martinez Yerena J.A."/>
            <person name="Hrouzek P."/>
            <person name="Sobotka R."/>
            <person name="Henderson W.M."/>
            <person name="Schmieder P."/>
            <person name="Williams S.M."/>
            <person name="Lauderdale J.D."/>
            <person name="Wilde H.D."/>
            <person name="Gerrin W."/>
            <person name="Kust A."/>
            <person name="Washington J.W."/>
            <person name="Wagner C."/>
            <person name="Geier B."/>
            <person name="Liebeke M."/>
            <person name="Enke H."/>
            <person name="Niedermeyer T.H.J."/>
            <person name="Wilde S.B."/>
        </authorList>
    </citation>
    <scope>NUCLEOTIDE SEQUENCE [LARGE SCALE GENOMIC DNA]</scope>
    <source>
        <strain evidence="3">Thurmond2011</strain>
    </source>
</reference>
<dbReference type="EMBL" id="JAALHA020000021">
    <property type="protein sequence ID" value="MDR9899009.1"/>
    <property type="molecule type" value="Genomic_DNA"/>
</dbReference>
<dbReference type="Proteomes" id="UP000667802">
    <property type="component" value="Unassembled WGS sequence"/>
</dbReference>
<organism evidence="2 3">
    <name type="scientific">Aetokthonos hydrillicola Thurmond2011</name>
    <dbReference type="NCBI Taxonomy" id="2712845"/>
    <lineage>
        <taxon>Bacteria</taxon>
        <taxon>Bacillati</taxon>
        <taxon>Cyanobacteriota</taxon>
        <taxon>Cyanophyceae</taxon>
        <taxon>Nostocales</taxon>
        <taxon>Hapalosiphonaceae</taxon>
        <taxon>Aetokthonos</taxon>
    </lineage>
</organism>
<name>A0AAP5ID28_9CYAN</name>
<gene>
    <name evidence="2" type="ORF">G7B40_031285</name>
</gene>
<evidence type="ECO:0000313" key="2">
    <source>
        <dbReference type="EMBL" id="MDR9899009.1"/>
    </source>
</evidence>
<keyword evidence="1" id="KW-0812">Transmembrane</keyword>
<proteinExistence type="predicted"/>